<accession>A0A6A6IRI2</accession>
<keyword evidence="2" id="KW-1133">Transmembrane helix</keyword>
<feature type="compositionally biased region" description="Basic and acidic residues" evidence="1">
    <location>
        <begin position="90"/>
        <end position="103"/>
    </location>
</feature>
<proteinExistence type="predicted"/>
<feature type="transmembrane region" description="Helical" evidence="2">
    <location>
        <begin position="12"/>
        <end position="29"/>
    </location>
</feature>
<evidence type="ECO:0000256" key="1">
    <source>
        <dbReference type="SAM" id="MobiDB-lite"/>
    </source>
</evidence>
<organism evidence="3 4">
    <name type="scientific">Trematosphaeria pertusa</name>
    <dbReference type="NCBI Taxonomy" id="390896"/>
    <lineage>
        <taxon>Eukaryota</taxon>
        <taxon>Fungi</taxon>
        <taxon>Dikarya</taxon>
        <taxon>Ascomycota</taxon>
        <taxon>Pezizomycotina</taxon>
        <taxon>Dothideomycetes</taxon>
        <taxon>Pleosporomycetidae</taxon>
        <taxon>Pleosporales</taxon>
        <taxon>Massarineae</taxon>
        <taxon>Trematosphaeriaceae</taxon>
        <taxon>Trematosphaeria</taxon>
    </lineage>
</organism>
<feature type="compositionally biased region" description="Polar residues" evidence="1">
    <location>
        <begin position="56"/>
        <end position="73"/>
    </location>
</feature>
<dbReference type="AlphaFoldDB" id="A0A6A6IRI2"/>
<evidence type="ECO:0000256" key="2">
    <source>
        <dbReference type="SAM" id="Phobius"/>
    </source>
</evidence>
<keyword evidence="2" id="KW-0812">Transmembrane</keyword>
<name>A0A6A6IRI2_9PLEO</name>
<sequence length="156" mass="17373">MLTSSGNVPFSHYFFFFTILTLVHVYHNVKQHEIKSLTPSPLALYSHPLPGYPPASQHSLTNNRTMADQNANPVESEAAASSENQSYTKNDTKVGAKEEEAKVNADSQATKKQQPTSIRQRVELDPVSTKKPVKPKPGHRVVDVRTAEETAEYQKL</sequence>
<dbReference type="RefSeq" id="XP_033687692.1">
    <property type="nucleotide sequence ID" value="XM_033821268.1"/>
</dbReference>
<dbReference type="EMBL" id="ML987192">
    <property type="protein sequence ID" value="KAF2252688.1"/>
    <property type="molecule type" value="Genomic_DNA"/>
</dbReference>
<reference evidence="3" key="1">
    <citation type="journal article" date="2020" name="Stud. Mycol.">
        <title>101 Dothideomycetes genomes: a test case for predicting lifestyles and emergence of pathogens.</title>
        <authorList>
            <person name="Haridas S."/>
            <person name="Albert R."/>
            <person name="Binder M."/>
            <person name="Bloem J."/>
            <person name="Labutti K."/>
            <person name="Salamov A."/>
            <person name="Andreopoulos B."/>
            <person name="Baker S."/>
            <person name="Barry K."/>
            <person name="Bills G."/>
            <person name="Bluhm B."/>
            <person name="Cannon C."/>
            <person name="Castanera R."/>
            <person name="Culley D."/>
            <person name="Daum C."/>
            <person name="Ezra D."/>
            <person name="Gonzalez J."/>
            <person name="Henrissat B."/>
            <person name="Kuo A."/>
            <person name="Liang C."/>
            <person name="Lipzen A."/>
            <person name="Lutzoni F."/>
            <person name="Magnuson J."/>
            <person name="Mondo S."/>
            <person name="Nolan M."/>
            <person name="Ohm R."/>
            <person name="Pangilinan J."/>
            <person name="Park H.-J."/>
            <person name="Ramirez L."/>
            <person name="Alfaro M."/>
            <person name="Sun H."/>
            <person name="Tritt A."/>
            <person name="Yoshinaga Y."/>
            <person name="Zwiers L.-H."/>
            <person name="Turgeon B."/>
            <person name="Goodwin S."/>
            <person name="Spatafora J."/>
            <person name="Crous P."/>
            <person name="Grigoriev I."/>
        </authorList>
    </citation>
    <scope>NUCLEOTIDE SEQUENCE</scope>
    <source>
        <strain evidence="3">CBS 122368</strain>
    </source>
</reference>
<feature type="compositionally biased region" description="Basic and acidic residues" evidence="1">
    <location>
        <begin position="140"/>
        <end position="156"/>
    </location>
</feature>
<gene>
    <name evidence="3" type="ORF">BU26DRAFT_262193</name>
</gene>
<dbReference type="GeneID" id="54574598"/>
<feature type="compositionally biased region" description="Polar residues" evidence="1">
    <location>
        <begin position="105"/>
        <end position="119"/>
    </location>
</feature>
<keyword evidence="2" id="KW-0472">Membrane</keyword>
<evidence type="ECO:0000313" key="3">
    <source>
        <dbReference type="EMBL" id="KAF2252688.1"/>
    </source>
</evidence>
<evidence type="ECO:0000313" key="4">
    <source>
        <dbReference type="Proteomes" id="UP000800094"/>
    </source>
</evidence>
<dbReference type="Proteomes" id="UP000800094">
    <property type="component" value="Unassembled WGS sequence"/>
</dbReference>
<feature type="region of interest" description="Disordered" evidence="1">
    <location>
        <begin position="48"/>
        <end position="156"/>
    </location>
</feature>
<protein>
    <submittedName>
        <fullName evidence="3">Uncharacterized protein</fullName>
    </submittedName>
</protein>
<keyword evidence="4" id="KW-1185">Reference proteome</keyword>